<keyword evidence="6 11" id="KW-0812">Transmembrane</keyword>
<feature type="transmembrane region" description="Helical" evidence="11">
    <location>
        <begin position="526"/>
        <end position="545"/>
    </location>
</feature>
<evidence type="ECO:0000259" key="12">
    <source>
        <dbReference type="Pfam" id="PF19316"/>
    </source>
</evidence>
<feature type="transmembrane region" description="Helical" evidence="11">
    <location>
        <begin position="763"/>
        <end position="782"/>
    </location>
</feature>
<dbReference type="Proteomes" id="UP000027135">
    <property type="component" value="Unassembled WGS sequence"/>
</dbReference>
<dbReference type="InParanoid" id="A0A067R4Q3"/>
<dbReference type="PANTHER" id="PTHR23072">
    <property type="entry name" value="PHOSPHATIDYLINOSITOL GLYCAN-RELATED"/>
    <property type="match status" value="1"/>
</dbReference>
<dbReference type="FunCoup" id="A0A067R4Q3">
    <property type="interactions" value="774"/>
</dbReference>
<reference evidence="13 14" key="1">
    <citation type="journal article" date="2014" name="Nat. Commun.">
        <title>Molecular traces of alternative social organization in a termite genome.</title>
        <authorList>
            <person name="Terrapon N."/>
            <person name="Li C."/>
            <person name="Robertson H.M."/>
            <person name="Ji L."/>
            <person name="Meng X."/>
            <person name="Booth W."/>
            <person name="Chen Z."/>
            <person name="Childers C.P."/>
            <person name="Glastad K.M."/>
            <person name="Gokhale K."/>
            <person name="Gowin J."/>
            <person name="Gronenberg W."/>
            <person name="Hermansen R.A."/>
            <person name="Hu H."/>
            <person name="Hunt B.G."/>
            <person name="Huylmans A.K."/>
            <person name="Khalil S.M."/>
            <person name="Mitchell R.D."/>
            <person name="Munoz-Torres M.C."/>
            <person name="Mustard J.A."/>
            <person name="Pan H."/>
            <person name="Reese J.T."/>
            <person name="Scharf M.E."/>
            <person name="Sun F."/>
            <person name="Vogel H."/>
            <person name="Xiao J."/>
            <person name="Yang W."/>
            <person name="Yang Z."/>
            <person name="Yang Z."/>
            <person name="Zhou J."/>
            <person name="Zhu J."/>
            <person name="Brent C.S."/>
            <person name="Elsik C.G."/>
            <person name="Goodisman M.A."/>
            <person name="Liberles D.A."/>
            <person name="Roe R.M."/>
            <person name="Vargo E.L."/>
            <person name="Vilcinskas A."/>
            <person name="Wang J."/>
            <person name="Bornberg-Bauer E."/>
            <person name="Korb J."/>
            <person name="Zhang G."/>
            <person name="Liebig J."/>
        </authorList>
    </citation>
    <scope>NUCLEOTIDE SEQUENCE [LARGE SCALE GENOMIC DNA]</scope>
    <source>
        <tissue evidence="13">Whole organism</tissue>
    </source>
</reference>
<feature type="transmembrane region" description="Helical" evidence="11">
    <location>
        <begin position="789"/>
        <end position="806"/>
    </location>
</feature>
<evidence type="ECO:0000256" key="8">
    <source>
        <dbReference type="ARBA" id="ARBA00022989"/>
    </source>
</evidence>
<dbReference type="STRING" id="136037.A0A067R4Q3"/>
<evidence type="ECO:0000313" key="13">
    <source>
        <dbReference type="EMBL" id="KDR12958.1"/>
    </source>
</evidence>
<keyword evidence="8 11" id="KW-1133">Transmembrane helix</keyword>
<dbReference type="GO" id="GO:0051267">
    <property type="term" value="F:CP2 mannose-ethanolamine phosphotransferase activity"/>
    <property type="evidence" value="ECO:0007669"/>
    <property type="project" value="TreeGrafter"/>
</dbReference>
<evidence type="ECO:0000256" key="2">
    <source>
        <dbReference type="ARBA" id="ARBA00004687"/>
    </source>
</evidence>
<dbReference type="OMA" id="RVKFGHD"/>
<name>A0A067R4Q3_ZOONE</name>
<dbReference type="InterPro" id="IPR037674">
    <property type="entry name" value="PIG-G_N"/>
</dbReference>
<feature type="transmembrane region" description="Helical" evidence="11">
    <location>
        <begin position="482"/>
        <end position="506"/>
    </location>
</feature>
<comment type="pathway">
    <text evidence="2">Glycolipid biosynthesis; glycosylphosphatidylinositol-anchor biosynthesis.</text>
</comment>
<dbReference type="Pfam" id="PF01663">
    <property type="entry name" value="Phosphodiest"/>
    <property type="match status" value="1"/>
</dbReference>
<dbReference type="Gene3D" id="3.40.720.10">
    <property type="entry name" value="Alkaline Phosphatase, subunit A"/>
    <property type="match status" value="2"/>
</dbReference>
<dbReference type="GO" id="GO:0006506">
    <property type="term" value="P:GPI anchor biosynthetic process"/>
    <property type="evidence" value="ECO:0007669"/>
    <property type="project" value="UniProtKB-UniPathway"/>
</dbReference>
<keyword evidence="9 11" id="KW-0472">Membrane</keyword>
<feature type="transmembrane region" description="Helical" evidence="11">
    <location>
        <begin position="732"/>
        <end position="757"/>
    </location>
</feature>
<keyword evidence="5 13" id="KW-0808">Transferase</keyword>
<sequence length="945" mass="105988">MHSYILNYLIIQGMCSIILFLYGFFPMKKYDGTVATVGSLPETVANIRVNVDELYKPSVGRVVIMVIDALRWDFVEGAEGQLNMPYTASLVAGKKACLLTGKARPPTVTMPRIKAMTTGTIPSFVDVALNLGSSKILEDNLLLQAVQHDMKLIFYGDETWLKLFPDVFTRSEGTTSFYVTDFTEVDDNVTRHLAAELNTEDWRLMILHYLGLDHIGHVEGPYSPLVRPKLQQMDHIVKRIHHSFLTWDKHFSVPSVLVVCGDHGMKNSGSHGGASLEEVLVPLIVISNICSEEMTSGLLGDVLTGSVLQIDLVPTLSMLLGLPVPATSIGKIIPALLHSIPVPQQLYALHYNCKQVATQFENNIANSAAHASYLQYTEAVKLHASWLTSSNSSKFGLDERIAKLYMSALTGMSSELADSLIRFDVPSLVIASGILWQIVLILAMERMPHAVPVMLTFFMNLLFLSLSVLWCSCSQSTSVLCSYSLTTVPVILSVIIFVSVNMSLFLKGTLRSIKFSQILRPDQGQAVFVLGTILHCVSLLSSSFIEEEHQVWYFLWLTFAVTILFELCSALFSKQSSVPVMKTHTSDEKHKLDWVLWCWLGLLFLHRILRKWNQTGDKWASLPDVGDWLVQQEHRAHLSVVLLFGLIAVCCCCLYIRAQYQGKYIWLIEGALYITAVVCVYCYRSAIGNVDTPYAYPHSRGVKEVNIFWVILTLLLTKGIGETLYEMKVQRYSSLCIFGCLLSTLTCCWLLICALLHRSHNVILIVAQVFMSKCVGTIYACYRSHTANMWWLVIAHVWIGTVVYFYQGNSNSLASIDIASGYVGQIEYNPIVVGILLIINTYSAPVLSYLLLVINLISQSQEEGTDRFWEQLYSVHHCLAVLRQLPVAVYVVLMTVLRYHLFVWTVFSPKLLYEAMHTLVISLLMLLTNCLASAVVKDIKVEMRS</sequence>
<gene>
    <name evidence="13" type="ORF">L798_12915</name>
</gene>
<dbReference type="CDD" id="cd16024">
    <property type="entry name" value="GPI_EPT_2"/>
    <property type="match status" value="1"/>
</dbReference>
<dbReference type="EMBL" id="KK852981">
    <property type="protein sequence ID" value="KDR12958.1"/>
    <property type="molecule type" value="Genomic_DNA"/>
</dbReference>
<feature type="transmembrane region" description="Helical" evidence="11">
    <location>
        <begin position="636"/>
        <end position="657"/>
    </location>
</feature>
<evidence type="ECO:0000256" key="9">
    <source>
        <dbReference type="ARBA" id="ARBA00023136"/>
    </source>
</evidence>
<feature type="transmembrane region" description="Helical" evidence="11">
    <location>
        <begin position="5"/>
        <end position="25"/>
    </location>
</feature>
<dbReference type="InterPro" id="IPR045687">
    <property type="entry name" value="PIGG/GPI7_C"/>
</dbReference>
<dbReference type="SUPFAM" id="SSF53649">
    <property type="entry name" value="Alkaline phosphatase-like"/>
    <property type="match status" value="1"/>
</dbReference>
<protein>
    <submittedName>
        <fullName evidence="13">GPI ethanolamine phosphate transferase 2</fullName>
    </submittedName>
</protein>
<dbReference type="InterPro" id="IPR039527">
    <property type="entry name" value="PIGG/GPI7"/>
</dbReference>
<comment type="subcellular location">
    <subcellularLocation>
        <location evidence="1">Endoplasmic reticulum membrane</location>
        <topology evidence="1">Multi-pass membrane protein</topology>
    </subcellularLocation>
</comment>
<evidence type="ECO:0000256" key="4">
    <source>
        <dbReference type="ARBA" id="ARBA00022502"/>
    </source>
</evidence>
<evidence type="ECO:0000256" key="11">
    <source>
        <dbReference type="SAM" id="Phobius"/>
    </source>
</evidence>
<feature type="transmembrane region" description="Helical" evidence="11">
    <location>
        <begin position="887"/>
        <end position="907"/>
    </location>
</feature>
<dbReference type="Pfam" id="PF19316">
    <property type="entry name" value="PIGO_PIGG"/>
    <property type="match status" value="1"/>
</dbReference>
<evidence type="ECO:0000256" key="6">
    <source>
        <dbReference type="ARBA" id="ARBA00022692"/>
    </source>
</evidence>
<feature type="domain" description="GPI ethanolamine phosphate transferase 2 C-terminal" evidence="12">
    <location>
        <begin position="509"/>
        <end position="925"/>
    </location>
</feature>
<dbReference type="AlphaFoldDB" id="A0A067R4Q3"/>
<evidence type="ECO:0000256" key="3">
    <source>
        <dbReference type="ARBA" id="ARBA00005315"/>
    </source>
</evidence>
<keyword evidence="4" id="KW-0337">GPI-anchor biosynthesis</keyword>
<dbReference type="eggNOG" id="KOG2125">
    <property type="taxonomic scope" value="Eukaryota"/>
</dbReference>
<dbReference type="InterPro" id="IPR017850">
    <property type="entry name" value="Alkaline_phosphatase_core_sf"/>
</dbReference>
<dbReference type="GO" id="GO:0005789">
    <property type="term" value="C:endoplasmic reticulum membrane"/>
    <property type="evidence" value="ECO:0007669"/>
    <property type="project" value="UniProtKB-SubCell"/>
</dbReference>
<evidence type="ECO:0000256" key="10">
    <source>
        <dbReference type="ARBA" id="ARBA00023180"/>
    </source>
</evidence>
<dbReference type="InterPro" id="IPR002591">
    <property type="entry name" value="Phosphodiest/P_Trfase"/>
</dbReference>
<feature type="transmembrane region" description="Helical" evidence="11">
    <location>
        <begin position="707"/>
        <end position="725"/>
    </location>
</feature>
<accession>A0A067R4Q3</accession>
<keyword evidence="7" id="KW-0256">Endoplasmic reticulum</keyword>
<feature type="transmembrane region" description="Helical" evidence="11">
    <location>
        <begin position="592"/>
        <end position="609"/>
    </location>
</feature>
<proteinExistence type="inferred from homology"/>
<dbReference type="OrthoDB" id="272139at2759"/>
<feature type="transmembrane region" description="Helical" evidence="11">
    <location>
        <begin position="425"/>
        <end position="443"/>
    </location>
</feature>
<dbReference type="UniPathway" id="UPA00196"/>
<organism evidence="13 14">
    <name type="scientific">Zootermopsis nevadensis</name>
    <name type="common">Dampwood termite</name>
    <dbReference type="NCBI Taxonomy" id="136037"/>
    <lineage>
        <taxon>Eukaryota</taxon>
        <taxon>Metazoa</taxon>
        <taxon>Ecdysozoa</taxon>
        <taxon>Arthropoda</taxon>
        <taxon>Hexapoda</taxon>
        <taxon>Insecta</taxon>
        <taxon>Pterygota</taxon>
        <taxon>Neoptera</taxon>
        <taxon>Polyneoptera</taxon>
        <taxon>Dictyoptera</taxon>
        <taxon>Blattodea</taxon>
        <taxon>Blattoidea</taxon>
        <taxon>Termitoidae</taxon>
        <taxon>Termopsidae</taxon>
        <taxon>Zootermopsis</taxon>
    </lineage>
</organism>
<keyword evidence="14" id="KW-1185">Reference proteome</keyword>
<dbReference type="PANTHER" id="PTHR23072:SF0">
    <property type="entry name" value="GPI ETHANOLAMINE PHOSPHATE TRANSFERASE 2"/>
    <property type="match status" value="1"/>
</dbReference>
<feature type="transmembrane region" description="Helical" evidence="11">
    <location>
        <begin position="664"/>
        <end position="687"/>
    </location>
</feature>
<evidence type="ECO:0000256" key="7">
    <source>
        <dbReference type="ARBA" id="ARBA00022824"/>
    </source>
</evidence>
<evidence type="ECO:0000256" key="5">
    <source>
        <dbReference type="ARBA" id="ARBA00022679"/>
    </source>
</evidence>
<feature type="transmembrane region" description="Helical" evidence="11">
    <location>
        <begin position="831"/>
        <end position="857"/>
    </location>
</feature>
<feature type="transmembrane region" description="Helical" evidence="11">
    <location>
        <begin position="450"/>
        <end position="470"/>
    </location>
</feature>
<evidence type="ECO:0000313" key="14">
    <source>
        <dbReference type="Proteomes" id="UP000027135"/>
    </source>
</evidence>
<feature type="transmembrane region" description="Helical" evidence="11">
    <location>
        <begin position="551"/>
        <end position="572"/>
    </location>
</feature>
<comment type="similarity">
    <text evidence="3">Belongs to the PIGG/PIGN/PIGO family. PIGG subfamily.</text>
</comment>
<evidence type="ECO:0000256" key="1">
    <source>
        <dbReference type="ARBA" id="ARBA00004477"/>
    </source>
</evidence>
<feature type="transmembrane region" description="Helical" evidence="11">
    <location>
        <begin position="919"/>
        <end position="936"/>
    </location>
</feature>
<keyword evidence="10" id="KW-0325">Glycoprotein</keyword>